<evidence type="ECO:0000313" key="1">
    <source>
        <dbReference type="EMBL" id="TFK07952.1"/>
    </source>
</evidence>
<name>A0A4D9ELH0_9SAUR</name>
<accession>A0A4D9ELH0</accession>
<dbReference type="EMBL" id="QXTE01000075">
    <property type="protein sequence ID" value="TFK07952.1"/>
    <property type="molecule type" value="Genomic_DNA"/>
</dbReference>
<keyword evidence="2" id="KW-1185">Reference proteome</keyword>
<reference evidence="1 2" key="1">
    <citation type="submission" date="2019-04" db="EMBL/GenBank/DDBJ databases">
        <title>Draft genome of the big-headed turtle Platysternon megacephalum.</title>
        <authorList>
            <person name="Gong S."/>
        </authorList>
    </citation>
    <scope>NUCLEOTIDE SEQUENCE [LARGE SCALE GENOMIC DNA]</scope>
    <source>
        <strain evidence="1">DO16091913</strain>
        <tissue evidence="1">Muscle</tissue>
    </source>
</reference>
<dbReference type="AlphaFoldDB" id="A0A4D9ELH0"/>
<evidence type="ECO:0000313" key="2">
    <source>
        <dbReference type="Proteomes" id="UP000297703"/>
    </source>
</evidence>
<gene>
    <name evidence="1" type="ORF">DR999_PMT09152</name>
</gene>
<protein>
    <submittedName>
        <fullName evidence="1">Parkin coregulated-like protein</fullName>
    </submittedName>
</protein>
<sequence>MYVKMYLLVKKWFNLSPSGQKSRAKITATIGTLVVSLHIKDKNSEGMENELSLSHRYRASRSGLWTYWWAVDGSLHYYCTKYGLQRNWRGCRDVGEGGEEGLQGCRGGKCIGALAMYR</sequence>
<comment type="caution">
    <text evidence="1">The sequence shown here is derived from an EMBL/GenBank/DDBJ whole genome shotgun (WGS) entry which is preliminary data.</text>
</comment>
<reference evidence="1 2" key="2">
    <citation type="submission" date="2019-04" db="EMBL/GenBank/DDBJ databases">
        <title>The genome sequence of big-headed turtle.</title>
        <authorList>
            <person name="Gong S."/>
        </authorList>
    </citation>
    <scope>NUCLEOTIDE SEQUENCE [LARGE SCALE GENOMIC DNA]</scope>
    <source>
        <strain evidence="1">DO16091913</strain>
        <tissue evidence="1">Muscle</tissue>
    </source>
</reference>
<organism evidence="1 2">
    <name type="scientific">Platysternon megacephalum</name>
    <name type="common">big-headed turtle</name>
    <dbReference type="NCBI Taxonomy" id="55544"/>
    <lineage>
        <taxon>Eukaryota</taxon>
        <taxon>Metazoa</taxon>
        <taxon>Chordata</taxon>
        <taxon>Craniata</taxon>
        <taxon>Vertebrata</taxon>
        <taxon>Euteleostomi</taxon>
        <taxon>Archelosauria</taxon>
        <taxon>Testudinata</taxon>
        <taxon>Testudines</taxon>
        <taxon>Cryptodira</taxon>
        <taxon>Durocryptodira</taxon>
        <taxon>Testudinoidea</taxon>
        <taxon>Platysternidae</taxon>
        <taxon>Platysternon</taxon>
    </lineage>
</organism>
<dbReference type="Proteomes" id="UP000297703">
    <property type="component" value="Unassembled WGS sequence"/>
</dbReference>
<proteinExistence type="predicted"/>